<accession>A0A1C5IU16</accession>
<organism evidence="5 6">
    <name type="scientific">Micromonospora humi</name>
    <dbReference type="NCBI Taxonomy" id="745366"/>
    <lineage>
        <taxon>Bacteria</taxon>
        <taxon>Bacillati</taxon>
        <taxon>Actinomycetota</taxon>
        <taxon>Actinomycetes</taxon>
        <taxon>Micromonosporales</taxon>
        <taxon>Micromonosporaceae</taxon>
        <taxon>Micromonospora</taxon>
    </lineage>
</organism>
<proteinExistence type="inferred from homology"/>
<evidence type="ECO:0000256" key="2">
    <source>
        <dbReference type="RuleBase" id="RU003750"/>
    </source>
</evidence>
<dbReference type="InterPro" id="IPR043130">
    <property type="entry name" value="CDP-OH_PTrfase_TM_dom"/>
</dbReference>
<dbReference type="EMBL" id="FMDM01000007">
    <property type="protein sequence ID" value="SCG61256.1"/>
    <property type="molecule type" value="Genomic_DNA"/>
</dbReference>
<dbReference type="AlphaFoldDB" id="A0A1C5IU16"/>
<keyword evidence="6" id="KW-1185">Reference proteome</keyword>
<gene>
    <name evidence="5" type="ORF">GA0070213_10741</name>
</gene>
<evidence type="ECO:0000313" key="6">
    <source>
        <dbReference type="Proteomes" id="UP000199360"/>
    </source>
</evidence>
<name>A0A1C5IU16_9ACTN</name>
<keyword evidence="4" id="KW-0812">Transmembrane</keyword>
<comment type="similarity">
    <text evidence="2">Belongs to the CDP-alcohol phosphatidyltransferase class-I family.</text>
</comment>
<dbReference type="InterPro" id="IPR048254">
    <property type="entry name" value="CDP_ALCOHOL_P_TRANSF_CS"/>
</dbReference>
<dbReference type="Pfam" id="PF01066">
    <property type="entry name" value="CDP-OH_P_transf"/>
    <property type="match status" value="1"/>
</dbReference>
<dbReference type="Gene3D" id="1.20.120.1760">
    <property type="match status" value="1"/>
</dbReference>
<evidence type="ECO:0000256" key="3">
    <source>
        <dbReference type="SAM" id="MobiDB-lite"/>
    </source>
</evidence>
<dbReference type="GO" id="GO:0008654">
    <property type="term" value="P:phospholipid biosynthetic process"/>
    <property type="evidence" value="ECO:0007669"/>
    <property type="project" value="InterPro"/>
</dbReference>
<feature type="transmembrane region" description="Helical" evidence="4">
    <location>
        <begin position="126"/>
        <end position="142"/>
    </location>
</feature>
<keyword evidence="4" id="KW-0472">Membrane</keyword>
<dbReference type="GO" id="GO:0016020">
    <property type="term" value="C:membrane"/>
    <property type="evidence" value="ECO:0007669"/>
    <property type="project" value="InterPro"/>
</dbReference>
<dbReference type="PROSITE" id="PS00379">
    <property type="entry name" value="CDP_ALCOHOL_P_TRANSF"/>
    <property type="match status" value="1"/>
</dbReference>
<feature type="region of interest" description="Disordered" evidence="3">
    <location>
        <begin position="269"/>
        <end position="307"/>
    </location>
</feature>
<keyword evidence="1 2" id="KW-0808">Transferase</keyword>
<evidence type="ECO:0000313" key="5">
    <source>
        <dbReference type="EMBL" id="SCG61256.1"/>
    </source>
</evidence>
<dbReference type="GO" id="GO:0016780">
    <property type="term" value="F:phosphotransferase activity, for other substituted phosphate groups"/>
    <property type="evidence" value="ECO:0007669"/>
    <property type="project" value="InterPro"/>
</dbReference>
<feature type="transmembrane region" description="Helical" evidence="4">
    <location>
        <begin position="33"/>
        <end position="52"/>
    </location>
</feature>
<reference evidence="6" key="1">
    <citation type="submission" date="2016-06" db="EMBL/GenBank/DDBJ databases">
        <authorList>
            <person name="Varghese N."/>
            <person name="Submissions Spin"/>
        </authorList>
    </citation>
    <scope>NUCLEOTIDE SEQUENCE [LARGE SCALE GENOMIC DNA]</scope>
    <source>
        <strain evidence="6">DSM 45647</strain>
    </source>
</reference>
<dbReference type="Proteomes" id="UP000199360">
    <property type="component" value="Unassembled WGS sequence"/>
</dbReference>
<evidence type="ECO:0000256" key="1">
    <source>
        <dbReference type="ARBA" id="ARBA00022679"/>
    </source>
</evidence>
<evidence type="ECO:0000256" key="4">
    <source>
        <dbReference type="SAM" id="Phobius"/>
    </source>
</evidence>
<dbReference type="InterPro" id="IPR000462">
    <property type="entry name" value="CDP-OH_P_trans"/>
</dbReference>
<feature type="transmembrane region" description="Helical" evidence="4">
    <location>
        <begin position="200"/>
        <end position="218"/>
    </location>
</feature>
<keyword evidence="4" id="KW-1133">Transmembrane helix</keyword>
<feature type="compositionally biased region" description="Low complexity" evidence="3">
    <location>
        <begin position="269"/>
        <end position="283"/>
    </location>
</feature>
<dbReference type="STRING" id="745366.GA0070213_10741"/>
<protein>
    <submittedName>
        <fullName evidence="5">Phosphatidylglycerophosphate synthase</fullName>
    </submittedName>
</protein>
<sequence>MTAVRTDPFAGTILQVGVLAGLAGTVGLGPAGWLAGLVYGVVTLAVLGRGLRRSGAERLGPADWVTLGRATLAGGVTALVADSFSRPVAVPVLVVLTAVALSLDWVDGQVARRTGTVSALGARFDMEVDSFLVLVLCVHVSGQVGPWVLVIGAMRYAFVAAGWALPWLNGSLPPRYWRKTVAAVQGIALAVVAADVLPRALAVVLLAGALALLLESFGRDVLWLWRRRAATHPRSAFAGRVVADPAAAGPSVAAPPVVGPANAAPVAVRPEAARPAGRVPAPASRRNGWKPGAPVLVGRAEVGGRRR</sequence>